<dbReference type="InterPro" id="IPR042096">
    <property type="entry name" value="Dihydro-acid_dehy_C"/>
</dbReference>
<feature type="binding site" description="via carbamate group" evidence="15">
    <location>
        <position position="156"/>
    </location>
    <ligand>
        <name>Mg(2+)</name>
        <dbReference type="ChEBI" id="CHEBI:18420"/>
    </ligand>
</feature>
<dbReference type="InterPro" id="IPR056740">
    <property type="entry name" value="ILV_EDD_C"/>
</dbReference>
<evidence type="ECO:0000256" key="1">
    <source>
        <dbReference type="ARBA" id="ARBA00001946"/>
    </source>
</evidence>
<comment type="function">
    <text evidence="15">Functions in the biosynthesis of branched-chain amino acids. Catalyzes the dehydration of (2R,3R)-2,3-dihydroxy-3-methylpentanoate (2,3-dihydroxy-3-methylvalerate) into 2-oxo-3-methylpentanoate (2-oxo-3-methylvalerate) and of (2R)-2,3-dihydroxy-3-methylbutanoate (2,3-dihydroxyisovalerate) into 2-oxo-3-methylbutanoate (2-oxoisovalerate), the penultimate precursor to L-isoleucine and L-valine, respectively.</text>
</comment>
<reference evidence="19 20" key="1">
    <citation type="submission" date="2016-10" db="EMBL/GenBank/DDBJ databases">
        <authorList>
            <person name="de Groot N.N."/>
        </authorList>
    </citation>
    <scope>NUCLEOTIDE SEQUENCE [LARGE SCALE GENOMIC DNA]</scope>
    <source>
        <strain evidence="19 20">DSM 25584</strain>
    </source>
</reference>
<feature type="domain" description="Dihydroxy-acid/6-phosphogluconate dehydratase C-terminal" evidence="18">
    <location>
        <begin position="394"/>
        <end position="585"/>
    </location>
</feature>
<evidence type="ECO:0000256" key="9">
    <source>
        <dbReference type="ARBA" id="ARBA00023239"/>
    </source>
</evidence>
<dbReference type="InterPro" id="IPR020558">
    <property type="entry name" value="DiOHA_6PGluconate_deHydtase_CS"/>
</dbReference>
<comment type="pathway">
    <text evidence="13 15">Amino-acid biosynthesis; L-isoleucine biosynthesis; L-isoleucine from 2-oxobutanoate: step 3/4.</text>
</comment>
<dbReference type="Pfam" id="PF24877">
    <property type="entry name" value="ILV_EDD_C"/>
    <property type="match status" value="1"/>
</dbReference>
<keyword evidence="4 15" id="KW-0001">2Fe-2S</keyword>
<feature type="region of interest" description="Disordered" evidence="16">
    <location>
        <begin position="1"/>
        <end position="46"/>
    </location>
</feature>
<evidence type="ECO:0000256" key="11">
    <source>
        <dbReference type="ARBA" id="ARBA00029304"/>
    </source>
</evidence>
<evidence type="ECO:0000256" key="14">
    <source>
        <dbReference type="ARBA" id="ARBA00029490"/>
    </source>
</evidence>
<evidence type="ECO:0000256" key="10">
    <source>
        <dbReference type="ARBA" id="ARBA00023304"/>
    </source>
</evidence>
<dbReference type="Proteomes" id="UP000199415">
    <property type="component" value="Unassembled WGS sequence"/>
</dbReference>
<dbReference type="NCBIfam" id="TIGR00110">
    <property type="entry name" value="ilvD"/>
    <property type="match status" value="1"/>
</dbReference>
<feature type="binding site" evidence="15">
    <location>
        <position position="155"/>
    </location>
    <ligand>
        <name>Mg(2+)</name>
        <dbReference type="ChEBI" id="CHEBI:18420"/>
    </ligand>
</feature>
<feature type="binding site" evidence="15">
    <location>
        <position position="113"/>
    </location>
    <ligand>
        <name>Mg(2+)</name>
        <dbReference type="ChEBI" id="CHEBI:18420"/>
    </ligand>
</feature>
<dbReference type="GO" id="GO:0051537">
    <property type="term" value="F:2 iron, 2 sulfur cluster binding"/>
    <property type="evidence" value="ECO:0007669"/>
    <property type="project" value="UniProtKB-UniRule"/>
</dbReference>
<keyword evidence="10 15" id="KW-0100">Branched-chain amino acid biosynthesis</keyword>
<dbReference type="GO" id="GO:0009097">
    <property type="term" value="P:isoleucine biosynthetic process"/>
    <property type="evidence" value="ECO:0007669"/>
    <property type="project" value="UniProtKB-UniRule"/>
</dbReference>
<evidence type="ECO:0000256" key="4">
    <source>
        <dbReference type="ARBA" id="ARBA00022714"/>
    </source>
</evidence>
<dbReference type="PANTHER" id="PTHR21000">
    <property type="entry name" value="DIHYDROXY-ACID DEHYDRATASE DAD"/>
    <property type="match status" value="1"/>
</dbReference>
<dbReference type="GO" id="GO:0004160">
    <property type="term" value="F:dihydroxy-acid dehydratase activity"/>
    <property type="evidence" value="ECO:0007669"/>
    <property type="project" value="UniProtKB-UniRule"/>
</dbReference>
<dbReference type="InterPro" id="IPR037237">
    <property type="entry name" value="IlvD/EDD_N"/>
</dbReference>
<feature type="binding site" evidence="15">
    <location>
        <position position="81"/>
    </location>
    <ligand>
        <name>[2Fe-2S] cluster</name>
        <dbReference type="ChEBI" id="CHEBI:190135"/>
    </ligand>
</feature>
<evidence type="ECO:0000256" key="8">
    <source>
        <dbReference type="ARBA" id="ARBA00023014"/>
    </source>
</evidence>
<organism evidence="19 20">
    <name type="scientific">Limimonas halophila</name>
    <dbReference type="NCBI Taxonomy" id="1082479"/>
    <lineage>
        <taxon>Bacteria</taxon>
        <taxon>Pseudomonadati</taxon>
        <taxon>Pseudomonadota</taxon>
        <taxon>Alphaproteobacteria</taxon>
        <taxon>Rhodospirillales</taxon>
        <taxon>Rhodovibrionaceae</taxon>
        <taxon>Limimonas</taxon>
    </lineage>
</organism>
<evidence type="ECO:0000256" key="5">
    <source>
        <dbReference type="ARBA" id="ARBA00022723"/>
    </source>
</evidence>
<dbReference type="PROSITE" id="PS00886">
    <property type="entry name" value="ILVD_EDD_1"/>
    <property type="match status" value="1"/>
</dbReference>
<sequence>MLGRYACTRKPQTTDVRERQAVMSQDTKSRFDKSKLPSRHVTEGPNRAPARAFYHAMGLTDSEIQQPFVGVATCWNEAAPCNISLSRQAKAAKTGVSEAGGTPREFTTITVTDGIAMGHEGMRSSLVSREAIVDSIELTMRGHCYDALLGIAGCDKSLPGMMMAMLRLNVPAVFMYGGTILPGRYKGKDVTIQEVFEAVGSHAAGRMSDKELHDLECVACPSAGSCGGQFTANTMACVSEAIGLALPGSAGAPAPYESRDQYADASGRFIMNRISDQLRPRDIVTREALENAARVVAASGGSTNAALHLPAMASEAGIEFDLHDVARIFRETPYIADLKPAGRYVAKDLFEIGGIPVLMKALHEGGYLHGDCKTVTGRSIGDDLADVTFPEDQDVVRTTSKPLSNTGGVAGLRGNLAPEGAILKVAGLDHHQFRGTARCFDSEEEAFDAVKRGAYQEGDVIVIRYEGPRGGPGMREMLATTAAIYGQGMGKKVALITDGRFSGATRGLCIGHVGPEAAVGGPIGLLKDGDIISIDASSGAERLDVELSDEELKRRYAEWSPRRTNYQTGALWKYAQTVGSAEKGAITHPGATAETHTYADI</sequence>
<comment type="catalytic activity">
    <reaction evidence="15">
        <text>(2R,3R)-2,3-dihydroxy-3-methylpentanoate = (S)-3-methyl-2-oxopentanoate + H2O</text>
        <dbReference type="Rhea" id="RHEA:27694"/>
        <dbReference type="ChEBI" id="CHEBI:15377"/>
        <dbReference type="ChEBI" id="CHEBI:35146"/>
        <dbReference type="ChEBI" id="CHEBI:49258"/>
        <dbReference type="EC" id="4.2.1.9"/>
    </reaction>
</comment>
<dbReference type="FunFam" id="3.50.30.80:FF:000001">
    <property type="entry name" value="Dihydroxy-acid dehydratase"/>
    <property type="match status" value="1"/>
</dbReference>
<protein>
    <recommendedName>
        <fullName evidence="14 15">Dihydroxy-acid dehydratase</fullName>
        <shortName evidence="15">DAD</shortName>
        <ecNumber evidence="14 15">4.2.1.9</ecNumber>
    </recommendedName>
</protein>
<dbReference type="EMBL" id="FNCE01000002">
    <property type="protein sequence ID" value="SDF72796.1"/>
    <property type="molecule type" value="Genomic_DNA"/>
</dbReference>
<feature type="domain" description="Dihydroxy-acid/6-phosphogluconate dehydratase N-terminal" evidence="17">
    <location>
        <begin position="66"/>
        <end position="382"/>
    </location>
</feature>
<dbReference type="GO" id="GO:0000287">
    <property type="term" value="F:magnesium ion binding"/>
    <property type="evidence" value="ECO:0007669"/>
    <property type="project" value="UniProtKB-UniRule"/>
</dbReference>
<dbReference type="Pfam" id="PF00920">
    <property type="entry name" value="ILVD_EDD_N"/>
    <property type="match status" value="1"/>
</dbReference>
<keyword evidence="5 15" id="KW-0479">Metal-binding</keyword>
<proteinExistence type="inferred from homology"/>
<dbReference type="UniPathway" id="UPA00049">
    <property type="reaction ID" value="UER00061"/>
</dbReference>
<evidence type="ECO:0000256" key="7">
    <source>
        <dbReference type="ARBA" id="ARBA00023004"/>
    </source>
</evidence>
<accession>A0A1G7NFQ4</accession>
<evidence type="ECO:0000256" key="6">
    <source>
        <dbReference type="ARBA" id="ARBA00022842"/>
    </source>
</evidence>
<comment type="cofactor">
    <cofactor evidence="1 15">
        <name>Mg(2+)</name>
        <dbReference type="ChEBI" id="CHEBI:18420"/>
    </cofactor>
</comment>
<evidence type="ECO:0000256" key="12">
    <source>
        <dbReference type="ARBA" id="ARBA00029436"/>
    </source>
</evidence>
<keyword evidence="3 15" id="KW-0028">Amino-acid biosynthesis</keyword>
<dbReference type="NCBIfam" id="NF002068">
    <property type="entry name" value="PRK00911.1"/>
    <property type="match status" value="1"/>
</dbReference>
<comment type="cofactor">
    <cofactor evidence="15">
        <name>[2Fe-2S] cluster</name>
        <dbReference type="ChEBI" id="CHEBI:190135"/>
    </cofactor>
    <text evidence="15">Binds 1 [2Fe-2S] cluster per subunit. This cluster acts as a Lewis acid cofactor.</text>
</comment>
<comment type="catalytic activity">
    <reaction evidence="11">
        <text>(2R)-2,3-dihydroxy-3-methylbutanoate = 3-methyl-2-oxobutanoate + H2O</text>
        <dbReference type="Rhea" id="RHEA:24809"/>
        <dbReference type="ChEBI" id="CHEBI:11851"/>
        <dbReference type="ChEBI" id="CHEBI:15377"/>
        <dbReference type="ChEBI" id="CHEBI:49072"/>
        <dbReference type="EC" id="4.2.1.9"/>
    </reaction>
    <physiologicalReaction direction="left-to-right" evidence="11">
        <dbReference type="Rhea" id="RHEA:24810"/>
    </physiologicalReaction>
</comment>
<dbReference type="STRING" id="1082479.SAMN05216241_102152"/>
<dbReference type="UniPathway" id="UPA00047">
    <property type="reaction ID" value="UER00057"/>
</dbReference>
<dbReference type="AlphaFoldDB" id="A0A1G7NFQ4"/>
<dbReference type="EC" id="4.2.1.9" evidence="14 15"/>
<evidence type="ECO:0000256" key="2">
    <source>
        <dbReference type="ARBA" id="ARBA00006486"/>
    </source>
</evidence>
<dbReference type="GO" id="GO:0009099">
    <property type="term" value="P:L-valine biosynthetic process"/>
    <property type="evidence" value="ECO:0007669"/>
    <property type="project" value="UniProtKB-UniRule"/>
</dbReference>
<evidence type="ECO:0000256" key="16">
    <source>
        <dbReference type="SAM" id="MobiDB-lite"/>
    </source>
</evidence>
<name>A0A1G7NFQ4_9PROT</name>
<evidence type="ECO:0000256" key="3">
    <source>
        <dbReference type="ARBA" id="ARBA00022605"/>
    </source>
</evidence>
<evidence type="ECO:0000259" key="17">
    <source>
        <dbReference type="Pfam" id="PF00920"/>
    </source>
</evidence>
<dbReference type="InterPro" id="IPR050165">
    <property type="entry name" value="DHAD_IlvD/Edd"/>
</dbReference>
<feature type="active site" description="Proton acceptor" evidence="15">
    <location>
        <position position="502"/>
    </location>
</feature>
<comment type="similarity">
    <text evidence="2 15">Belongs to the IlvD/Edd family.</text>
</comment>
<comment type="caution">
    <text evidence="15">Lacks conserved residue(s) required for the propagation of feature annotation.</text>
</comment>
<evidence type="ECO:0000313" key="20">
    <source>
        <dbReference type="Proteomes" id="UP000199415"/>
    </source>
</evidence>
<dbReference type="HAMAP" id="MF_00012">
    <property type="entry name" value="IlvD"/>
    <property type="match status" value="1"/>
</dbReference>
<dbReference type="InterPro" id="IPR004404">
    <property type="entry name" value="DihydroxyA_deHydtase"/>
</dbReference>
<keyword evidence="7 15" id="KW-0408">Iron</keyword>
<keyword evidence="8 15" id="KW-0411">Iron-sulfur</keyword>
<keyword evidence="6 15" id="KW-0460">Magnesium</keyword>
<evidence type="ECO:0000313" key="19">
    <source>
        <dbReference type="EMBL" id="SDF72796.1"/>
    </source>
</evidence>
<gene>
    <name evidence="15" type="primary">ilvD</name>
    <name evidence="19" type="ORF">SAMN05216241_102152</name>
</gene>
<evidence type="ECO:0000256" key="15">
    <source>
        <dbReference type="HAMAP-Rule" id="MF_00012"/>
    </source>
</evidence>
<dbReference type="PROSITE" id="PS00887">
    <property type="entry name" value="ILVD_EDD_2"/>
    <property type="match status" value="1"/>
</dbReference>
<dbReference type="SUPFAM" id="SSF52016">
    <property type="entry name" value="LeuD/IlvD-like"/>
    <property type="match status" value="1"/>
</dbReference>
<dbReference type="PANTHER" id="PTHR21000:SF5">
    <property type="entry name" value="DIHYDROXY-ACID DEHYDRATASE, MITOCHONDRIAL"/>
    <property type="match status" value="1"/>
</dbReference>
<evidence type="ECO:0000256" key="13">
    <source>
        <dbReference type="ARBA" id="ARBA00029437"/>
    </source>
</evidence>
<comment type="pathway">
    <text evidence="12 15">Amino-acid biosynthesis; L-valine biosynthesis; L-valine from pyruvate: step 3/4.</text>
</comment>
<feature type="binding site" evidence="15">
    <location>
        <position position="476"/>
    </location>
    <ligand>
        <name>Mg(2+)</name>
        <dbReference type="ChEBI" id="CHEBI:18420"/>
    </ligand>
</feature>
<keyword evidence="9 15" id="KW-0456">Lyase</keyword>
<evidence type="ECO:0000259" key="18">
    <source>
        <dbReference type="Pfam" id="PF24877"/>
    </source>
</evidence>
<comment type="subunit">
    <text evidence="15">Homodimer.</text>
</comment>
<keyword evidence="20" id="KW-1185">Reference proteome</keyword>
<dbReference type="Gene3D" id="3.50.30.80">
    <property type="entry name" value="IlvD/EDD C-terminal domain-like"/>
    <property type="match status" value="1"/>
</dbReference>
<dbReference type="SUPFAM" id="SSF143975">
    <property type="entry name" value="IlvD/EDD N-terminal domain-like"/>
    <property type="match status" value="1"/>
</dbReference>
<dbReference type="InterPro" id="IPR000581">
    <property type="entry name" value="ILV_EDD_N"/>
</dbReference>
<feature type="modified residue" description="N6-carboxylysine" evidence="15">
    <location>
        <position position="156"/>
    </location>
</feature>